<dbReference type="Proteomes" id="UP000033866">
    <property type="component" value="Unassembled WGS sequence"/>
</dbReference>
<dbReference type="GO" id="GO:0018169">
    <property type="term" value="F:ribosomal S6-glutamic acid ligase activity"/>
    <property type="evidence" value="ECO:0007669"/>
    <property type="project" value="TreeGrafter"/>
</dbReference>
<accession>A0A0G0B9R8</accession>
<evidence type="ECO:0000259" key="5">
    <source>
        <dbReference type="PROSITE" id="PS50975"/>
    </source>
</evidence>
<dbReference type="GO" id="GO:0009432">
    <property type="term" value="P:SOS response"/>
    <property type="evidence" value="ECO:0007669"/>
    <property type="project" value="TreeGrafter"/>
</dbReference>
<dbReference type="PROSITE" id="PS50975">
    <property type="entry name" value="ATP_GRASP"/>
    <property type="match status" value="1"/>
</dbReference>
<keyword evidence="1" id="KW-0436">Ligase</keyword>
<dbReference type="PANTHER" id="PTHR21621">
    <property type="entry name" value="RIBOSOMAL PROTEIN S6 MODIFICATION PROTEIN"/>
    <property type="match status" value="1"/>
</dbReference>
<dbReference type="InterPro" id="IPR013815">
    <property type="entry name" value="ATP_grasp_subdomain_1"/>
</dbReference>
<sequence length="564" mass="64231">MIQTAQGLNLESEITTVKIPLEGENIGDITTILDKIASFHPIFLKEYTVSPTLLTIRSKLPFIWRESADAFIKLAKNKITIIEAEDIIINTIIVTRIKSMSTIPLLESAHKQNIETTTAILSESVVKGFDKGFSNLTNRYYVLGCGKGSHITGSISSSKDAIVAKNIQRDKWSTNTMIDRLGLPLPKWEIIDSEKDIERVWDEYQKPLVIKPTGLTGGKGVNVGIKTLEQAKKAYNKSKKDVYDKVRAPWQTKIMIQEQVQGEDYRLLVINGKLEIVTKRIPAFVIGNGKLSIKKLIEKMNSDPRRNIQNPAHILKPIIIDEPLTDYLEEQKLSLNYVPKKNEQIYVRKVASMSQGGITEDFTDKVGKEIKIIVESIAQSVHAFTLGVDIMCLDISKPLTKDNGAILEINTMPESYLNFYPVLGTQRGYVADIYLKTLLEGNSCKKFVVIGQSKDDIPTLLRRRWFIKKEYTVGEIIEDRYYINGIQINEDLERWKAVEAIKCNASLDVIILHYRDWNDVKEHGLGFDHIHTLFVTKDMINNKEYMKRVKKYKQMKLIDKIKGI</sequence>
<gene>
    <name evidence="6" type="ORF">UR61_C0005G0007</name>
</gene>
<evidence type="ECO:0000256" key="4">
    <source>
        <dbReference type="PROSITE-ProRule" id="PRU00409"/>
    </source>
</evidence>
<evidence type="ECO:0000256" key="1">
    <source>
        <dbReference type="ARBA" id="ARBA00022598"/>
    </source>
</evidence>
<dbReference type="Pfam" id="PF01071">
    <property type="entry name" value="GARS_A"/>
    <property type="match status" value="1"/>
</dbReference>
<evidence type="ECO:0000256" key="3">
    <source>
        <dbReference type="ARBA" id="ARBA00022840"/>
    </source>
</evidence>
<reference evidence="6 7" key="1">
    <citation type="journal article" date="2015" name="Nature">
        <title>rRNA introns, odd ribosomes, and small enigmatic genomes across a large radiation of phyla.</title>
        <authorList>
            <person name="Brown C.T."/>
            <person name="Hug L.A."/>
            <person name="Thomas B.C."/>
            <person name="Sharon I."/>
            <person name="Castelle C.J."/>
            <person name="Singh A."/>
            <person name="Wilkins M.J."/>
            <person name="Williams K.H."/>
            <person name="Banfield J.F."/>
        </authorList>
    </citation>
    <scope>NUCLEOTIDE SEQUENCE [LARGE SCALE GENOMIC DNA]</scope>
</reference>
<dbReference type="GO" id="GO:0005524">
    <property type="term" value="F:ATP binding"/>
    <property type="evidence" value="ECO:0007669"/>
    <property type="project" value="UniProtKB-UniRule"/>
</dbReference>
<dbReference type="SUPFAM" id="SSF56059">
    <property type="entry name" value="Glutathione synthetase ATP-binding domain-like"/>
    <property type="match status" value="1"/>
</dbReference>
<dbReference type="GO" id="GO:0046872">
    <property type="term" value="F:metal ion binding"/>
    <property type="evidence" value="ECO:0007669"/>
    <property type="project" value="InterPro"/>
</dbReference>
<feature type="domain" description="ATP-grasp" evidence="5">
    <location>
        <begin position="175"/>
        <end position="439"/>
    </location>
</feature>
<dbReference type="Gene3D" id="3.30.470.20">
    <property type="entry name" value="ATP-grasp fold, B domain"/>
    <property type="match status" value="1"/>
</dbReference>
<evidence type="ECO:0000313" key="7">
    <source>
        <dbReference type="Proteomes" id="UP000033866"/>
    </source>
</evidence>
<name>A0A0G0B9R8_9BACT</name>
<dbReference type="Gene3D" id="3.30.1490.20">
    <property type="entry name" value="ATP-grasp fold, A domain"/>
    <property type="match status" value="1"/>
</dbReference>
<comment type="caution">
    <text evidence="6">The sequence shown here is derived from an EMBL/GenBank/DDBJ whole genome shotgun (WGS) entry which is preliminary data.</text>
</comment>
<dbReference type="InterPro" id="IPR020561">
    <property type="entry name" value="PRibGlycinamid_synth_ATP-grasp"/>
</dbReference>
<dbReference type="EMBL" id="LBPV01000005">
    <property type="protein sequence ID" value="KKP66089.1"/>
    <property type="molecule type" value="Genomic_DNA"/>
</dbReference>
<evidence type="ECO:0000256" key="2">
    <source>
        <dbReference type="ARBA" id="ARBA00022741"/>
    </source>
</evidence>
<organism evidence="6 7">
    <name type="scientific">candidate division WS6 bacterium GW2011_GWE1_34_7</name>
    <dbReference type="NCBI Taxonomy" id="1619093"/>
    <lineage>
        <taxon>Bacteria</taxon>
        <taxon>Candidatus Dojkabacteria</taxon>
    </lineage>
</organism>
<keyword evidence="3 4" id="KW-0067">ATP-binding</keyword>
<dbReference type="AlphaFoldDB" id="A0A0G0B9R8"/>
<dbReference type="PANTHER" id="PTHR21621:SF0">
    <property type="entry name" value="BETA-CITRYLGLUTAMATE SYNTHASE B-RELATED"/>
    <property type="match status" value="1"/>
</dbReference>
<dbReference type="GO" id="GO:0005737">
    <property type="term" value="C:cytoplasm"/>
    <property type="evidence" value="ECO:0007669"/>
    <property type="project" value="TreeGrafter"/>
</dbReference>
<protein>
    <submittedName>
        <fullName evidence="6">Cyanophycin synthetase</fullName>
    </submittedName>
</protein>
<keyword evidence="2 4" id="KW-0547">Nucleotide-binding</keyword>
<evidence type="ECO:0000313" key="6">
    <source>
        <dbReference type="EMBL" id="KKP66089.1"/>
    </source>
</evidence>
<dbReference type="InterPro" id="IPR011761">
    <property type="entry name" value="ATP-grasp"/>
</dbReference>
<proteinExistence type="predicted"/>